<organism evidence="1 2">
    <name type="scientific">Chengkuizengella axinellae</name>
    <dbReference type="NCBI Taxonomy" id="3064388"/>
    <lineage>
        <taxon>Bacteria</taxon>
        <taxon>Bacillati</taxon>
        <taxon>Bacillota</taxon>
        <taxon>Bacilli</taxon>
        <taxon>Bacillales</taxon>
        <taxon>Paenibacillaceae</taxon>
        <taxon>Chengkuizengella</taxon>
    </lineage>
</organism>
<accession>A0ABT9J2K7</accession>
<dbReference type="EMBL" id="JAVAMP010000006">
    <property type="protein sequence ID" value="MDP5275249.1"/>
    <property type="molecule type" value="Genomic_DNA"/>
</dbReference>
<sequence length="147" mass="17335">MKKTIIKMTERKQLITLLKRSIDIPLKRVVAIRAPYWDALINNLPKVFEMEEKTLVLDHRITVRYIMQIPFSQLKVELDQTRLNKLIELLEKVVVIPPRSYNKNSYYTVKEMSDSLSSTEESIIERLEKGEFKGAFIDKKGQWLIPK</sequence>
<evidence type="ECO:0000313" key="1">
    <source>
        <dbReference type="EMBL" id="MDP5275249.1"/>
    </source>
</evidence>
<evidence type="ECO:0000313" key="2">
    <source>
        <dbReference type="Proteomes" id="UP001231941"/>
    </source>
</evidence>
<proteinExistence type="predicted"/>
<dbReference type="Proteomes" id="UP001231941">
    <property type="component" value="Unassembled WGS sequence"/>
</dbReference>
<evidence type="ECO:0008006" key="3">
    <source>
        <dbReference type="Google" id="ProtNLM"/>
    </source>
</evidence>
<comment type="caution">
    <text evidence="1">The sequence shown here is derived from an EMBL/GenBank/DDBJ whole genome shotgun (WGS) entry which is preliminary data.</text>
</comment>
<name>A0ABT9J2K7_9BACL</name>
<dbReference type="RefSeq" id="WP_305992558.1">
    <property type="nucleotide sequence ID" value="NZ_JAVAMP010000006.1"/>
</dbReference>
<gene>
    <name evidence="1" type="ORF">Q5Y73_14120</name>
</gene>
<reference evidence="1 2" key="1">
    <citation type="submission" date="2023-08" db="EMBL/GenBank/DDBJ databases">
        <authorList>
            <person name="Park J.-S."/>
        </authorList>
    </citation>
    <scope>NUCLEOTIDE SEQUENCE [LARGE SCALE GENOMIC DNA]</scope>
    <source>
        <strain evidence="1 2">2205SS18-9</strain>
    </source>
</reference>
<keyword evidence="2" id="KW-1185">Reference proteome</keyword>
<protein>
    <recommendedName>
        <fullName evidence="3">DNA-binding protein</fullName>
    </recommendedName>
</protein>